<evidence type="ECO:0000313" key="15">
    <source>
        <dbReference type="Proteomes" id="UP000352088"/>
    </source>
</evidence>
<dbReference type="eggNOG" id="COG3706">
    <property type="taxonomic scope" value="Bacteria"/>
</dbReference>
<evidence type="ECO:0000256" key="5">
    <source>
        <dbReference type="ARBA" id="ARBA00023012"/>
    </source>
</evidence>
<evidence type="ECO:0000313" key="12">
    <source>
        <dbReference type="EMBL" id="EAK5103773.1"/>
    </source>
</evidence>
<dbReference type="STRING" id="195.ATE51_02306"/>
<dbReference type="PROSITE" id="PS50110">
    <property type="entry name" value="RESPONSE_REGULATORY"/>
    <property type="match status" value="2"/>
</dbReference>
<dbReference type="OrthoDB" id="9778432at2"/>
<dbReference type="GO" id="GO:0097588">
    <property type="term" value="P:archaeal or bacterial-type flagellum-dependent cell motility"/>
    <property type="evidence" value="ECO:0007669"/>
    <property type="project" value="UniProtKB-KW"/>
</dbReference>
<dbReference type="PANTHER" id="PTHR44591:SF14">
    <property type="entry name" value="PROTEIN PILG"/>
    <property type="match status" value="1"/>
</dbReference>
<dbReference type="Pfam" id="PF00990">
    <property type="entry name" value="GGDEF"/>
    <property type="match status" value="1"/>
</dbReference>
<organism evidence="14 19">
    <name type="scientific">Campylobacter coli</name>
    <dbReference type="NCBI Taxonomy" id="195"/>
    <lineage>
        <taxon>Bacteria</taxon>
        <taxon>Pseudomonadati</taxon>
        <taxon>Campylobacterota</taxon>
        <taxon>Epsilonproteobacteria</taxon>
        <taxon>Campylobacterales</taxon>
        <taxon>Campylobacteraceae</taxon>
        <taxon>Campylobacter</taxon>
    </lineage>
</organism>
<evidence type="ECO:0000313" key="19">
    <source>
        <dbReference type="Proteomes" id="UP000411403"/>
    </source>
</evidence>
<evidence type="ECO:0000313" key="16">
    <source>
        <dbReference type="Proteomes" id="UP000361993"/>
    </source>
</evidence>
<dbReference type="Pfam" id="PF00072">
    <property type="entry name" value="Response_reg"/>
    <property type="match status" value="1"/>
</dbReference>
<sequence length="414" mass="46335">MNKKILLIDDNKMLGKLLAKKIQTTLNHEVDIVFSLAEVKALPNDEYFLTFADLCLPDAPNGEVVDYVLAKNWPVIVLTASNDKATRDKFMDKDILDYIFKESDTCIDQIIDSIVKLERYAKTKVILALSKLPERNEIKKILTQRKFNVLAAAHGEEAMSYLNDNSDVKLIIADANMPVISGSELLSEVRARFSDDELGVIILGDKDDALEASLLVSGANEYLVKPLSKESLNCRLDKCLHYMANMQFLSIYNNLDPISGIKNSNALLSCVEDYLNEIVSKEEEFAFAFLDIDNLRNLNEEYGYEVGDKIIKICADEIVNETKGRDIVGRYSAEKICIVLKNISQERAIKILSRIRVNIKKVGILVNLDEVFFTASIGVVFAKSGDKFEILVDKASKALSQAKANGKDRVEVCS</sequence>
<dbReference type="AlphaFoldDB" id="A0A0Q2JKP4"/>
<evidence type="ECO:0000313" key="17">
    <source>
        <dbReference type="Proteomes" id="UP000365807"/>
    </source>
</evidence>
<dbReference type="CDD" id="cd01949">
    <property type="entry name" value="GGDEF"/>
    <property type="match status" value="1"/>
</dbReference>
<name>A0A0Q2JKP4_CAMCO</name>
<dbReference type="Proteomes" id="UP000352088">
    <property type="component" value="Unassembled WGS sequence"/>
</dbReference>
<keyword evidence="5" id="KW-0902">Two-component regulatory system</keyword>
<evidence type="ECO:0000313" key="9">
    <source>
        <dbReference type="EMBL" id="EAJ1077071.1"/>
    </source>
</evidence>
<dbReference type="SMART" id="SM00267">
    <property type="entry name" value="GGDEF"/>
    <property type="match status" value="1"/>
</dbReference>
<dbReference type="Proteomes" id="UP000409545">
    <property type="component" value="Unassembled WGS sequence"/>
</dbReference>
<feature type="domain" description="GGDEF" evidence="8">
    <location>
        <begin position="283"/>
        <end position="414"/>
    </location>
</feature>
<dbReference type="EMBL" id="AACDUL010000007">
    <property type="protein sequence ID" value="EAK1509630.1"/>
    <property type="molecule type" value="Genomic_DNA"/>
</dbReference>
<keyword evidence="3 6" id="KW-0597">Phosphoprotein</keyword>
<evidence type="ECO:0000313" key="11">
    <source>
        <dbReference type="EMBL" id="EAK4358048.1"/>
    </source>
</evidence>
<evidence type="ECO:0000256" key="2">
    <source>
        <dbReference type="ARBA" id="ARBA00022500"/>
    </source>
</evidence>
<evidence type="ECO:0000256" key="3">
    <source>
        <dbReference type="ARBA" id="ARBA00022553"/>
    </source>
</evidence>
<dbReference type="GO" id="GO:0000160">
    <property type="term" value="P:phosphorelay signal transduction system"/>
    <property type="evidence" value="ECO:0007669"/>
    <property type="project" value="UniProtKB-KW"/>
</dbReference>
<evidence type="ECO:0000313" key="13">
    <source>
        <dbReference type="EMBL" id="EAL6850315.1"/>
    </source>
</evidence>
<dbReference type="Proteomes" id="UP000411403">
    <property type="component" value="Unassembled WGS sequence"/>
</dbReference>
<feature type="domain" description="Response regulatory" evidence="7">
    <location>
        <begin position="124"/>
        <end position="240"/>
    </location>
</feature>
<dbReference type="InterPro" id="IPR000160">
    <property type="entry name" value="GGDEF_dom"/>
</dbReference>
<evidence type="ECO:0000256" key="6">
    <source>
        <dbReference type="PROSITE-ProRule" id="PRU00169"/>
    </source>
</evidence>
<keyword evidence="2" id="KW-0145">Chemotaxis</keyword>
<accession>A0A0Q2JKP4</accession>
<dbReference type="KEGG" id="ccoo:ATE51_02306"/>
<dbReference type="InterPro" id="IPR050595">
    <property type="entry name" value="Bact_response_regulator"/>
</dbReference>
<dbReference type="InterPro" id="IPR001789">
    <property type="entry name" value="Sig_transdc_resp-reg_receiver"/>
</dbReference>
<dbReference type="EMBL" id="AACQHW010000002">
    <property type="protein sequence ID" value="EAL6850315.1"/>
    <property type="molecule type" value="Genomic_DNA"/>
</dbReference>
<protein>
    <submittedName>
        <fullName evidence="9 14">Diguanylate cyclase</fullName>
    </submittedName>
</protein>
<evidence type="ECO:0000313" key="10">
    <source>
        <dbReference type="EMBL" id="EAK1509630.1"/>
    </source>
</evidence>
<dbReference type="NCBIfam" id="TIGR00254">
    <property type="entry name" value="GGDEF"/>
    <property type="match status" value="1"/>
</dbReference>
<dbReference type="InterPro" id="IPR043128">
    <property type="entry name" value="Rev_trsase/Diguanyl_cyclase"/>
</dbReference>
<feature type="modified residue" description="4-aspartylphosphate" evidence="6">
    <location>
        <position position="174"/>
    </location>
</feature>
<evidence type="ECO:0000313" key="18">
    <source>
        <dbReference type="Proteomes" id="UP000409545"/>
    </source>
</evidence>
<dbReference type="GO" id="GO:0006935">
    <property type="term" value="P:chemotaxis"/>
    <property type="evidence" value="ECO:0007669"/>
    <property type="project" value="UniProtKB-KW"/>
</dbReference>
<dbReference type="PROSITE" id="PS50887">
    <property type="entry name" value="GGDEF"/>
    <property type="match status" value="1"/>
</dbReference>
<evidence type="ECO:0000259" key="7">
    <source>
        <dbReference type="PROSITE" id="PS50110"/>
    </source>
</evidence>
<dbReference type="EMBL" id="AACSIE010000002">
    <property type="protein sequence ID" value="EAL9204049.1"/>
    <property type="molecule type" value="Genomic_DNA"/>
</dbReference>
<evidence type="ECO:0000313" key="14">
    <source>
        <dbReference type="EMBL" id="EAL9204049.1"/>
    </source>
</evidence>
<evidence type="ECO:0000313" key="20">
    <source>
        <dbReference type="Proteomes" id="UP000557830"/>
    </source>
</evidence>
<reference evidence="10 16" key="1">
    <citation type="submission" date="2018-05" db="EMBL/GenBank/DDBJ databases">
        <authorList>
            <consortium name="GenomeTrakr network: Whole genome sequencing for foodborne pathogen traceback"/>
        </authorList>
    </citation>
    <scope>NUCLEOTIDE SEQUENCE [LARGE SCALE GENOMIC DNA]</scope>
    <source>
        <strain evidence="10 16">NC_C6016</strain>
    </source>
</reference>
<dbReference type="EMBL" id="AABUYW010000008">
    <property type="protein sequence ID" value="EAJ1077071.1"/>
    <property type="molecule type" value="Genomic_DNA"/>
</dbReference>
<dbReference type="SMART" id="SM00448">
    <property type="entry name" value="REC"/>
    <property type="match status" value="2"/>
</dbReference>
<evidence type="ECO:0000256" key="1">
    <source>
        <dbReference type="ARBA" id="ARBA00001946"/>
    </source>
</evidence>
<feature type="modified residue" description="4-aspartylphosphate" evidence="6">
    <location>
        <position position="53"/>
    </location>
</feature>
<dbReference type="Proteomes" id="UP000557830">
    <property type="component" value="Unassembled WGS sequence"/>
</dbReference>
<proteinExistence type="predicted"/>
<dbReference type="Gene3D" id="3.30.70.270">
    <property type="match status" value="1"/>
</dbReference>
<keyword evidence="4" id="KW-0283">Flagellar rotation</keyword>
<dbReference type="SUPFAM" id="SSF52172">
    <property type="entry name" value="CheY-like"/>
    <property type="match status" value="2"/>
</dbReference>
<gene>
    <name evidence="12" type="ORF">B9Q54_05760</name>
    <name evidence="9" type="ORF">BU953_05545</name>
    <name evidence="11" type="ORF">C6T04_03750</name>
    <name evidence="10" type="ORF">CJD00_05045</name>
    <name evidence="13" type="ORF">DSX26_02380</name>
    <name evidence="14" type="ORF">DYU70_02575</name>
</gene>
<dbReference type="RefSeq" id="WP_002781652.1">
    <property type="nucleotide sequence ID" value="NZ_AANHVQ020000007.1"/>
</dbReference>
<dbReference type="GeneID" id="66544371"/>
<dbReference type="EMBL" id="AACGUZ010000008">
    <property type="protein sequence ID" value="EAK5103773.1"/>
    <property type="molecule type" value="Genomic_DNA"/>
</dbReference>
<dbReference type="Proteomes" id="UP000361993">
    <property type="component" value="Unassembled WGS sequence"/>
</dbReference>
<reference evidence="14 19" key="2">
    <citation type="submission" date="2018-08" db="EMBL/GenBank/DDBJ databases">
        <authorList>
            <consortium name="NARMS: The National Antimicrobial Resistance Monitoring System"/>
        </authorList>
    </citation>
    <scope>NUCLEOTIDE SEQUENCE [LARGE SCALE GENOMIC DNA]</scope>
    <source>
        <strain evidence="14 19">CVM N17C171</strain>
        <strain evidence="13 15">CVM N17C548</strain>
        <strain evidence="11 17">FSIS11807978</strain>
        <strain evidence="9 20">FSIS1609200</strain>
        <strain evidence="12 18">FSIS1711007</strain>
    </source>
</reference>
<evidence type="ECO:0000256" key="4">
    <source>
        <dbReference type="ARBA" id="ARBA00022779"/>
    </source>
</evidence>
<dbReference type="eggNOG" id="COG0745">
    <property type="taxonomic scope" value="Bacteria"/>
</dbReference>
<dbReference type="SUPFAM" id="SSF55073">
    <property type="entry name" value="Nucleotide cyclase"/>
    <property type="match status" value="1"/>
</dbReference>
<dbReference type="EMBL" id="AACGFG010000004">
    <property type="protein sequence ID" value="EAK4358048.1"/>
    <property type="molecule type" value="Genomic_DNA"/>
</dbReference>
<feature type="domain" description="Response regulatory" evidence="7">
    <location>
        <begin position="4"/>
        <end position="116"/>
    </location>
</feature>
<dbReference type="PANTHER" id="PTHR44591">
    <property type="entry name" value="STRESS RESPONSE REGULATOR PROTEIN 1"/>
    <property type="match status" value="1"/>
</dbReference>
<comment type="cofactor">
    <cofactor evidence="1">
        <name>Mg(2+)</name>
        <dbReference type="ChEBI" id="CHEBI:18420"/>
    </cofactor>
</comment>
<dbReference type="Proteomes" id="UP000365807">
    <property type="component" value="Unassembled WGS sequence"/>
</dbReference>
<dbReference type="InterPro" id="IPR029787">
    <property type="entry name" value="Nucleotide_cyclase"/>
</dbReference>
<comment type="caution">
    <text evidence="14">The sequence shown here is derived from an EMBL/GenBank/DDBJ whole genome shotgun (WGS) entry which is preliminary data.</text>
</comment>
<dbReference type="Gene3D" id="3.40.50.2300">
    <property type="match status" value="2"/>
</dbReference>
<evidence type="ECO:0000259" key="8">
    <source>
        <dbReference type="PROSITE" id="PS50887"/>
    </source>
</evidence>
<dbReference type="InterPro" id="IPR011006">
    <property type="entry name" value="CheY-like_superfamily"/>
</dbReference>